<keyword evidence="3 4" id="KW-0663">Pyridoxal phosphate</keyword>
<keyword evidence="5" id="KW-0808">Transferase</keyword>
<evidence type="ECO:0000256" key="1">
    <source>
        <dbReference type="ARBA" id="ARBA00001933"/>
    </source>
</evidence>
<dbReference type="InterPro" id="IPR015422">
    <property type="entry name" value="PyrdxlP-dep_Trfase_small"/>
</dbReference>
<evidence type="ECO:0000313" key="5">
    <source>
        <dbReference type="EMBL" id="MEW9920229.1"/>
    </source>
</evidence>
<dbReference type="InterPro" id="IPR005814">
    <property type="entry name" value="Aminotrans_3"/>
</dbReference>
<keyword evidence="6" id="KW-1185">Reference proteome</keyword>
<dbReference type="RefSeq" id="WP_367877932.1">
    <property type="nucleotide sequence ID" value="NZ_JBFNXX010000007.1"/>
</dbReference>
<name>A0ABV3RPE9_9RHOB</name>
<dbReference type="Pfam" id="PF00202">
    <property type="entry name" value="Aminotran_3"/>
    <property type="match status" value="1"/>
</dbReference>
<dbReference type="PANTHER" id="PTHR43094:SF1">
    <property type="entry name" value="AMINOTRANSFERASE CLASS-III"/>
    <property type="match status" value="1"/>
</dbReference>
<organism evidence="5 6">
    <name type="scientific">Sulfitobacter sediminis</name>
    <dbReference type="NCBI Taxonomy" id="3234186"/>
    <lineage>
        <taxon>Bacteria</taxon>
        <taxon>Pseudomonadati</taxon>
        <taxon>Pseudomonadota</taxon>
        <taxon>Alphaproteobacteria</taxon>
        <taxon>Rhodobacterales</taxon>
        <taxon>Roseobacteraceae</taxon>
        <taxon>Sulfitobacter</taxon>
    </lineage>
</organism>
<dbReference type="NCBIfam" id="NF005685">
    <property type="entry name" value="PRK07483.1"/>
    <property type="match status" value="1"/>
</dbReference>
<dbReference type="Gene3D" id="3.90.1150.10">
    <property type="entry name" value="Aspartate Aminotransferase, domain 1"/>
    <property type="match status" value="1"/>
</dbReference>
<gene>
    <name evidence="5" type="ORF">AB2B41_11470</name>
</gene>
<dbReference type="InterPro" id="IPR015424">
    <property type="entry name" value="PyrdxlP-dep_Trfase"/>
</dbReference>
<dbReference type="InterPro" id="IPR049704">
    <property type="entry name" value="Aminotrans_3_PPA_site"/>
</dbReference>
<dbReference type="EMBL" id="JBFNXX010000007">
    <property type="protein sequence ID" value="MEW9920229.1"/>
    <property type="molecule type" value="Genomic_DNA"/>
</dbReference>
<protein>
    <submittedName>
        <fullName evidence="5">Aspartate aminotransferase family protein</fullName>
    </submittedName>
</protein>
<evidence type="ECO:0000256" key="3">
    <source>
        <dbReference type="ARBA" id="ARBA00022898"/>
    </source>
</evidence>
<accession>A0ABV3RPE9</accession>
<evidence type="ECO:0000256" key="4">
    <source>
        <dbReference type="RuleBase" id="RU003560"/>
    </source>
</evidence>
<dbReference type="InterPro" id="IPR015421">
    <property type="entry name" value="PyrdxlP-dep_Trfase_major"/>
</dbReference>
<dbReference type="GO" id="GO:0008483">
    <property type="term" value="F:transaminase activity"/>
    <property type="evidence" value="ECO:0007669"/>
    <property type="project" value="UniProtKB-KW"/>
</dbReference>
<comment type="caution">
    <text evidence="5">The sequence shown here is derived from an EMBL/GenBank/DDBJ whole genome shotgun (WGS) entry which is preliminary data.</text>
</comment>
<reference evidence="5 6" key="1">
    <citation type="submission" date="2024-07" db="EMBL/GenBank/DDBJ databases">
        <title>Marimonas sp.nov., isolated from tidal-flat sediment.</title>
        <authorList>
            <person name="Jayan J.N."/>
            <person name="Lee S.S."/>
        </authorList>
    </citation>
    <scope>NUCLEOTIDE SEQUENCE [LARGE SCALE GENOMIC DNA]</scope>
    <source>
        <strain evidence="5 6">MJW-29</strain>
    </source>
</reference>
<evidence type="ECO:0000313" key="6">
    <source>
        <dbReference type="Proteomes" id="UP001556098"/>
    </source>
</evidence>
<comment type="similarity">
    <text evidence="2 4">Belongs to the class-III pyridoxal-phosphate-dependent aminotransferase family.</text>
</comment>
<dbReference type="PIRSF" id="PIRSF000521">
    <property type="entry name" value="Transaminase_4ab_Lys_Orn"/>
    <property type="match status" value="1"/>
</dbReference>
<dbReference type="Proteomes" id="UP001556098">
    <property type="component" value="Unassembled WGS sequence"/>
</dbReference>
<dbReference type="SUPFAM" id="SSF53383">
    <property type="entry name" value="PLP-dependent transferases"/>
    <property type="match status" value="1"/>
</dbReference>
<proteinExistence type="inferred from homology"/>
<keyword evidence="5" id="KW-0032">Aminotransferase</keyword>
<dbReference type="PROSITE" id="PS00600">
    <property type="entry name" value="AA_TRANSFER_CLASS_3"/>
    <property type="match status" value="1"/>
</dbReference>
<dbReference type="CDD" id="cd00610">
    <property type="entry name" value="OAT_like"/>
    <property type="match status" value="1"/>
</dbReference>
<dbReference type="Gene3D" id="3.40.640.10">
    <property type="entry name" value="Type I PLP-dependent aspartate aminotransferase-like (Major domain)"/>
    <property type="match status" value="1"/>
</dbReference>
<dbReference type="PANTHER" id="PTHR43094">
    <property type="entry name" value="AMINOTRANSFERASE"/>
    <property type="match status" value="1"/>
</dbReference>
<comment type="cofactor">
    <cofactor evidence="1">
        <name>pyridoxal 5'-phosphate</name>
        <dbReference type="ChEBI" id="CHEBI:597326"/>
    </cofactor>
</comment>
<evidence type="ECO:0000256" key="2">
    <source>
        <dbReference type="ARBA" id="ARBA00008954"/>
    </source>
</evidence>
<sequence>MSHIFPRHTRQAPPVAVSGEGCYLFDASGKQYLDASGGAAVSCLGHNNAIVVDAIKAQLDKVAFAHTGFFTSEPAEALADLLISNAPGDLDRVYLVSGGSEATEAAIKLARQYWVEKGEPKRGKIIARKQSYHGNTIGALSAGGNEWRRAQFGPLLLDVSHIDPCYEYRLKRDDETPEEYGLRAAQALEDEILRLGPDTVMAFMAEPVVGATAGALAPAPGYFKRIREICDKYGVLLILDEVMCGMGRTGSLFACEQDGIAPDIACIAKGLGAGYQPIGAMLCTSQIYETIEQGSGFFQHGHTYIGHPTAAACGHAVVSEIINRDLVSRVRKQGDALSERLASRFGQHPHVGDLRGRGLFRGVELVAGRDSKEPFDPSRGVAAKIKKAAFAEGLICYPMSGTIDGQRGDHILLAPPFIIEDEQLDELVEKLETAISAVI</sequence>